<evidence type="ECO:0000313" key="5">
    <source>
        <dbReference type="Proteomes" id="UP001189429"/>
    </source>
</evidence>
<evidence type="ECO:0000256" key="2">
    <source>
        <dbReference type="ARBA" id="ARBA00022803"/>
    </source>
</evidence>
<reference evidence="4" key="1">
    <citation type="submission" date="2023-10" db="EMBL/GenBank/DDBJ databases">
        <authorList>
            <person name="Chen Y."/>
            <person name="Shah S."/>
            <person name="Dougan E. K."/>
            <person name="Thang M."/>
            <person name="Chan C."/>
        </authorList>
    </citation>
    <scope>NUCLEOTIDE SEQUENCE [LARGE SCALE GENOMIC DNA]</scope>
</reference>
<keyword evidence="2 3" id="KW-0802">TPR repeat</keyword>
<dbReference type="Proteomes" id="UP001189429">
    <property type="component" value="Unassembled WGS sequence"/>
</dbReference>
<evidence type="ECO:0008006" key="6">
    <source>
        <dbReference type="Google" id="ProtNLM"/>
    </source>
</evidence>
<evidence type="ECO:0000256" key="1">
    <source>
        <dbReference type="ARBA" id="ARBA00022737"/>
    </source>
</evidence>
<organism evidence="4 5">
    <name type="scientific">Prorocentrum cordatum</name>
    <dbReference type="NCBI Taxonomy" id="2364126"/>
    <lineage>
        <taxon>Eukaryota</taxon>
        <taxon>Sar</taxon>
        <taxon>Alveolata</taxon>
        <taxon>Dinophyceae</taxon>
        <taxon>Prorocentrales</taxon>
        <taxon>Prorocentraceae</taxon>
        <taxon>Prorocentrum</taxon>
    </lineage>
</organism>
<keyword evidence="5" id="KW-1185">Reference proteome</keyword>
<dbReference type="SMART" id="SM00028">
    <property type="entry name" value="TPR"/>
    <property type="match status" value="4"/>
</dbReference>
<proteinExistence type="predicted"/>
<protein>
    <recommendedName>
        <fullName evidence="6">MalT-like TPR region domain-containing protein</fullName>
    </recommendedName>
</protein>
<dbReference type="PANTHER" id="PTHR45641:SF19">
    <property type="entry name" value="NEPHROCYSTIN-3"/>
    <property type="match status" value="1"/>
</dbReference>
<sequence>MLRSAGLLLLSLPEPRTLLSPSVYSHGHEVIWCWYTQHLIREPWLIVCEVDESLHPVEQLERLDEQASLLRDEGDFDAVAECRMKQVALHNVLVYLHGFPQAQAIRAKLALVEAYAEGKYFAQAREHLGAAELSVSSDVEDALQSKRLKVDCLIAEGVVHLEEGAGHFDDAKQCLARASKMTTEVYGDGDERLARIHEMLGRIALQQEDFPRAKEHFEDAMLIHSEFPEGEEHVRLQLQVAEAVYLGGDVEEAIRQQDDVVSSLHTVASLPVVLADASVRLATWLSKEDRADEALRALETAEKVVVENLGQEDAKALDIKREIAIQHLKLGDNDKALQCLQHVEFLARRIHGSQSRSVARTLKALGYVHCKVRNYAMAEQCYLQALRIFEIDQTGSRAIIRDIQASLGAIADLRRSAP</sequence>
<comment type="caution">
    <text evidence="4">The sequence shown here is derived from an EMBL/GenBank/DDBJ whole genome shotgun (WGS) entry which is preliminary data.</text>
</comment>
<dbReference type="PANTHER" id="PTHR45641">
    <property type="entry name" value="TETRATRICOPEPTIDE REPEAT PROTEIN (AFU_ORTHOLOGUE AFUA_6G03870)"/>
    <property type="match status" value="1"/>
</dbReference>
<dbReference type="Gene3D" id="1.25.40.10">
    <property type="entry name" value="Tetratricopeptide repeat domain"/>
    <property type="match status" value="2"/>
</dbReference>
<dbReference type="PROSITE" id="PS50005">
    <property type="entry name" value="TPR"/>
    <property type="match status" value="1"/>
</dbReference>
<gene>
    <name evidence="4" type="ORF">PCOR1329_LOCUS58923</name>
</gene>
<feature type="repeat" description="TPR" evidence="3">
    <location>
        <begin position="194"/>
        <end position="227"/>
    </location>
</feature>
<name>A0ABN9VMZ8_9DINO</name>
<keyword evidence="1" id="KW-0677">Repeat</keyword>
<dbReference type="InterPro" id="IPR011990">
    <property type="entry name" value="TPR-like_helical_dom_sf"/>
</dbReference>
<evidence type="ECO:0000256" key="3">
    <source>
        <dbReference type="PROSITE-ProRule" id="PRU00339"/>
    </source>
</evidence>
<dbReference type="SUPFAM" id="SSF48452">
    <property type="entry name" value="TPR-like"/>
    <property type="match status" value="2"/>
</dbReference>
<evidence type="ECO:0000313" key="4">
    <source>
        <dbReference type="EMBL" id="CAK0873824.1"/>
    </source>
</evidence>
<dbReference type="InterPro" id="IPR019734">
    <property type="entry name" value="TPR_rpt"/>
</dbReference>
<dbReference type="EMBL" id="CAUYUJ010017327">
    <property type="protein sequence ID" value="CAK0873824.1"/>
    <property type="molecule type" value="Genomic_DNA"/>
</dbReference>
<accession>A0ABN9VMZ8</accession>
<dbReference type="Pfam" id="PF13424">
    <property type="entry name" value="TPR_12"/>
    <property type="match status" value="2"/>
</dbReference>